<dbReference type="Proteomes" id="UP000696485">
    <property type="component" value="Unassembled WGS sequence"/>
</dbReference>
<evidence type="ECO:0000313" key="2">
    <source>
        <dbReference type="Proteomes" id="UP000696485"/>
    </source>
</evidence>
<dbReference type="Gene3D" id="3.80.10.10">
    <property type="entry name" value="Ribonuclease Inhibitor"/>
    <property type="match status" value="1"/>
</dbReference>
<gene>
    <name evidence="1" type="ORF">BG006_009163</name>
</gene>
<comment type="caution">
    <text evidence="1">The sequence shown here is derived from an EMBL/GenBank/DDBJ whole genome shotgun (WGS) entry which is preliminary data.</text>
</comment>
<dbReference type="CDD" id="cd09917">
    <property type="entry name" value="F-box_SF"/>
    <property type="match status" value="1"/>
</dbReference>
<dbReference type="EMBL" id="JAAAUY010000653">
    <property type="protein sequence ID" value="KAF9327551.1"/>
    <property type="molecule type" value="Genomic_DNA"/>
</dbReference>
<keyword evidence="2" id="KW-1185">Reference proteome</keyword>
<dbReference type="InterPro" id="IPR032675">
    <property type="entry name" value="LRR_dom_sf"/>
</dbReference>
<dbReference type="SUPFAM" id="SSF52047">
    <property type="entry name" value="RNI-like"/>
    <property type="match status" value="1"/>
</dbReference>
<dbReference type="InterPro" id="IPR036047">
    <property type="entry name" value="F-box-like_dom_sf"/>
</dbReference>
<name>A0A9P5SH71_9FUNG</name>
<organism evidence="1 2">
    <name type="scientific">Podila minutissima</name>
    <dbReference type="NCBI Taxonomy" id="64525"/>
    <lineage>
        <taxon>Eukaryota</taxon>
        <taxon>Fungi</taxon>
        <taxon>Fungi incertae sedis</taxon>
        <taxon>Mucoromycota</taxon>
        <taxon>Mortierellomycotina</taxon>
        <taxon>Mortierellomycetes</taxon>
        <taxon>Mortierellales</taxon>
        <taxon>Mortierellaceae</taxon>
        <taxon>Podila</taxon>
    </lineage>
</organism>
<protein>
    <recommendedName>
        <fullName evidence="3">F-box domain-containing protein</fullName>
    </recommendedName>
</protein>
<evidence type="ECO:0008006" key="3">
    <source>
        <dbReference type="Google" id="ProtNLM"/>
    </source>
</evidence>
<dbReference type="SUPFAM" id="SSF81383">
    <property type="entry name" value="F-box domain"/>
    <property type="match status" value="1"/>
</dbReference>
<accession>A0A9P5SH71</accession>
<evidence type="ECO:0000313" key="1">
    <source>
        <dbReference type="EMBL" id="KAF9327551.1"/>
    </source>
</evidence>
<sequence length="349" mass="39097">MSSSNPTELPNELLYMIFKDLDNKAIHASSMTCTDWQPAAVREIWACQSITIGDLQSRGEFPGPGDWPAFSSFVGKLTIGTDLTHSTMAQYNPANLSKLQELHVMNHVCLATPTRNILPESAPSDNKDKTPLHWLHHLVARNPNLKVLSLVSHSPFNVAIQAAAFKISNYFRRPALRCLPLTSLKLRYFTLSAAELANLLQFCPALKRLELEHVRLQIGQSPQQKARLMAHAGQLQKLILLQTLPTSWLVQILCGVRHLALKGSVQPATTTVFATQGIQWTFPRAEFNRLMLTMPQLKTVAIDRIGMDVPSNGDERPHRTVRTVYTTEGIEFGNHFVNAKELPYVHQIN</sequence>
<dbReference type="AlphaFoldDB" id="A0A9P5SH71"/>
<proteinExistence type="predicted"/>
<reference evidence="1" key="1">
    <citation type="journal article" date="2020" name="Fungal Divers.">
        <title>Resolving the Mortierellaceae phylogeny through synthesis of multi-gene phylogenetics and phylogenomics.</title>
        <authorList>
            <person name="Vandepol N."/>
            <person name="Liber J."/>
            <person name="Desiro A."/>
            <person name="Na H."/>
            <person name="Kennedy M."/>
            <person name="Barry K."/>
            <person name="Grigoriev I.V."/>
            <person name="Miller A.N."/>
            <person name="O'Donnell K."/>
            <person name="Stajich J.E."/>
            <person name="Bonito G."/>
        </authorList>
    </citation>
    <scope>NUCLEOTIDE SEQUENCE</scope>
    <source>
        <strain evidence="1">NVP1</strain>
    </source>
</reference>